<dbReference type="EMBL" id="BPQO01000018">
    <property type="protein sequence ID" value="GJD90396.1"/>
    <property type="molecule type" value="Genomic_DNA"/>
</dbReference>
<accession>A0AAV4ZP80</accession>
<dbReference type="SUPFAM" id="SSF52172">
    <property type="entry name" value="CheY-like"/>
    <property type="match status" value="1"/>
</dbReference>
<dbReference type="Proteomes" id="UP001055247">
    <property type="component" value="Unassembled WGS sequence"/>
</dbReference>
<proteinExistence type="predicted"/>
<dbReference type="Gene3D" id="3.40.50.2300">
    <property type="match status" value="1"/>
</dbReference>
<name>A0AAV4ZP80_9HYPH</name>
<organism evidence="1 2">
    <name type="scientific">Methylobacterium hispanicum</name>
    <dbReference type="NCBI Taxonomy" id="270350"/>
    <lineage>
        <taxon>Bacteria</taxon>
        <taxon>Pseudomonadati</taxon>
        <taxon>Pseudomonadota</taxon>
        <taxon>Alphaproteobacteria</taxon>
        <taxon>Hyphomicrobiales</taxon>
        <taxon>Methylobacteriaceae</taxon>
        <taxon>Methylobacterium</taxon>
    </lineage>
</organism>
<evidence type="ECO:0000313" key="2">
    <source>
        <dbReference type="Proteomes" id="UP001055247"/>
    </source>
</evidence>
<protein>
    <recommendedName>
        <fullName evidence="3">Histidine kinase</fullName>
    </recommendedName>
</protein>
<keyword evidence="2" id="KW-1185">Reference proteome</keyword>
<gene>
    <name evidence="1" type="ORF">BHAOGJBA_3935</name>
</gene>
<dbReference type="AlphaFoldDB" id="A0AAV4ZP80"/>
<evidence type="ECO:0000313" key="1">
    <source>
        <dbReference type="EMBL" id="GJD90396.1"/>
    </source>
</evidence>
<dbReference type="InterPro" id="IPR011006">
    <property type="entry name" value="CheY-like_superfamily"/>
</dbReference>
<comment type="caution">
    <text evidence="1">The sequence shown here is derived from an EMBL/GenBank/DDBJ whole genome shotgun (WGS) entry which is preliminary data.</text>
</comment>
<reference evidence="1" key="1">
    <citation type="journal article" date="2016" name="Front. Microbiol.">
        <title>Genome Sequence of the Piezophilic, Mesophilic Sulfate-Reducing Bacterium Desulfovibrio indicus J2T.</title>
        <authorList>
            <person name="Cao J."/>
            <person name="Maignien L."/>
            <person name="Shao Z."/>
            <person name="Alain K."/>
            <person name="Jebbar M."/>
        </authorList>
    </citation>
    <scope>NUCLEOTIDE SEQUENCE</scope>
    <source>
        <strain evidence="1">DSM 16372</strain>
    </source>
</reference>
<reference evidence="1" key="2">
    <citation type="submission" date="2021-08" db="EMBL/GenBank/DDBJ databases">
        <authorList>
            <person name="Tani A."/>
            <person name="Ola A."/>
            <person name="Ogura Y."/>
            <person name="Katsura K."/>
            <person name="Hayashi T."/>
        </authorList>
    </citation>
    <scope>NUCLEOTIDE SEQUENCE</scope>
    <source>
        <strain evidence="1">DSM 16372</strain>
    </source>
</reference>
<evidence type="ECO:0008006" key="3">
    <source>
        <dbReference type="Google" id="ProtNLM"/>
    </source>
</evidence>
<sequence>MHECRGEGGPTVLVAEPQALPGMWLEDRLQEAGCAVSGPYATCADAALSLDGAPPDFAIVSVDLNQGSCFPLACTLRRRGIPFALIAGSARIPAAFSDVPLFERLFDARDMVSEVAARRGKRGSGARACPMQSRIAAGEPLALDQCPLACRA</sequence>